<feature type="non-terminal residue" evidence="1">
    <location>
        <position position="185"/>
    </location>
</feature>
<comment type="caution">
    <text evidence="1">The sequence shown here is derived from an EMBL/GenBank/DDBJ whole genome shotgun (WGS) entry which is preliminary data.</text>
</comment>
<name>A0AAD4UPV0_OVIAM</name>
<proteinExistence type="predicted"/>
<organism evidence="1 2">
    <name type="scientific">Ovis ammon polii</name>
    <dbReference type="NCBI Taxonomy" id="230172"/>
    <lineage>
        <taxon>Eukaryota</taxon>
        <taxon>Metazoa</taxon>
        <taxon>Chordata</taxon>
        <taxon>Craniata</taxon>
        <taxon>Vertebrata</taxon>
        <taxon>Euteleostomi</taxon>
        <taxon>Mammalia</taxon>
        <taxon>Eutheria</taxon>
        <taxon>Laurasiatheria</taxon>
        <taxon>Artiodactyla</taxon>
        <taxon>Ruminantia</taxon>
        <taxon>Pecora</taxon>
        <taxon>Bovidae</taxon>
        <taxon>Caprinae</taxon>
        <taxon>Ovis</taxon>
    </lineage>
</organism>
<sequence>MVFIGKLKLQLQLESLEPGMLHDKIIISTENRDTTEFCYGVARKIHQTEAFCVKYILMKLGGKASVFHMDIQRKLYPLHSLPCSVIFVIHKRIKLTKAIDCLNILMGFSDGSAVKNLSAMQVAVFGVAFLYAGSLCGVSSLGARASCHFSLWLKPEDAEGFVARKLQALGIAMAPVLSKDVADIE</sequence>
<evidence type="ECO:0000313" key="1">
    <source>
        <dbReference type="EMBL" id="KAI4549286.1"/>
    </source>
</evidence>
<accession>A0AAD4UPV0</accession>
<protein>
    <submittedName>
        <fullName evidence="1">Uncharacterized protein</fullName>
    </submittedName>
</protein>
<dbReference type="Proteomes" id="UP001214576">
    <property type="component" value="Unassembled WGS sequence"/>
</dbReference>
<keyword evidence="2" id="KW-1185">Reference proteome</keyword>
<dbReference type="AlphaFoldDB" id="A0AAD4UPV0"/>
<dbReference type="EMBL" id="JAKZEL010000001">
    <property type="protein sequence ID" value="KAI4549286.1"/>
    <property type="molecule type" value="Genomic_DNA"/>
</dbReference>
<reference evidence="1" key="1">
    <citation type="submission" date="2022-03" db="EMBL/GenBank/DDBJ databases">
        <title>Genomic analyses of argali, domestic sheep and their hybrids provide insights into chromosomal evolution, heterosis and genetic basis of agronomic traits.</title>
        <authorList>
            <person name="Li M."/>
        </authorList>
    </citation>
    <scope>NUCLEOTIDE SEQUENCE</scope>
    <source>
        <strain evidence="1">CAU-MHL-2022a</strain>
        <tissue evidence="1">Skin</tissue>
    </source>
</reference>
<evidence type="ECO:0000313" key="2">
    <source>
        <dbReference type="Proteomes" id="UP001214576"/>
    </source>
</evidence>
<gene>
    <name evidence="1" type="ORF">MG293_001616</name>
</gene>